<sequence length="169" mass="19545">MTPTNELVHAGPRVAIMASDTSRKPSMVAWYESLLLNHLELVNGNRQYYRKVCRYFKVDLLSRSGLFSPCLVDFDPPASPYDEPVTTRQQRYATLSAVGCCMMMRDPDLSRDQAAFVENQRNELLQLTEDIKSNARLAAYQEKFLEDCSHRRYDDWKMQLLETVDLVRG</sequence>
<dbReference type="EMBL" id="ML976615">
    <property type="protein sequence ID" value="KAF1847691.1"/>
    <property type="molecule type" value="Genomic_DNA"/>
</dbReference>
<dbReference type="RefSeq" id="XP_040790254.1">
    <property type="nucleotide sequence ID" value="XM_040932874.1"/>
</dbReference>
<reference evidence="1" key="1">
    <citation type="submission" date="2020-01" db="EMBL/GenBank/DDBJ databases">
        <authorList>
            <consortium name="DOE Joint Genome Institute"/>
            <person name="Haridas S."/>
            <person name="Albert R."/>
            <person name="Binder M."/>
            <person name="Bloem J."/>
            <person name="Labutti K."/>
            <person name="Salamov A."/>
            <person name="Andreopoulos B."/>
            <person name="Baker S.E."/>
            <person name="Barry K."/>
            <person name="Bills G."/>
            <person name="Bluhm B.H."/>
            <person name="Cannon C."/>
            <person name="Castanera R."/>
            <person name="Culley D.E."/>
            <person name="Daum C."/>
            <person name="Ezra D."/>
            <person name="Gonzalez J.B."/>
            <person name="Henrissat B."/>
            <person name="Kuo A."/>
            <person name="Liang C."/>
            <person name="Lipzen A."/>
            <person name="Lutzoni F."/>
            <person name="Magnuson J."/>
            <person name="Mondo S."/>
            <person name="Nolan M."/>
            <person name="Ohm R."/>
            <person name="Pangilinan J."/>
            <person name="Park H.-J."/>
            <person name="Ramirez L."/>
            <person name="Alfaro M."/>
            <person name="Sun H."/>
            <person name="Tritt A."/>
            <person name="Yoshinaga Y."/>
            <person name="Zwiers L.-H."/>
            <person name="Turgeon B.G."/>
            <person name="Goodwin S.B."/>
            <person name="Spatafora J.W."/>
            <person name="Crous P.W."/>
            <person name="Grigoriev I.V."/>
        </authorList>
    </citation>
    <scope>NUCLEOTIDE SEQUENCE</scope>
    <source>
        <strain evidence="1">CBS 394.84</strain>
    </source>
</reference>
<evidence type="ECO:0000313" key="1">
    <source>
        <dbReference type="EMBL" id="KAF1847691.1"/>
    </source>
</evidence>
<accession>A0A9P4GMC2</accession>
<organism evidence="1 2">
    <name type="scientific">Cucurbitaria berberidis CBS 394.84</name>
    <dbReference type="NCBI Taxonomy" id="1168544"/>
    <lineage>
        <taxon>Eukaryota</taxon>
        <taxon>Fungi</taxon>
        <taxon>Dikarya</taxon>
        <taxon>Ascomycota</taxon>
        <taxon>Pezizomycotina</taxon>
        <taxon>Dothideomycetes</taxon>
        <taxon>Pleosporomycetidae</taxon>
        <taxon>Pleosporales</taxon>
        <taxon>Pleosporineae</taxon>
        <taxon>Cucurbitariaceae</taxon>
        <taxon>Cucurbitaria</taxon>
    </lineage>
</organism>
<name>A0A9P4GMC2_9PLEO</name>
<dbReference type="GeneID" id="63850125"/>
<protein>
    <submittedName>
        <fullName evidence="1">Uncharacterized protein</fullName>
    </submittedName>
</protein>
<comment type="caution">
    <text evidence="1">The sequence shown here is derived from an EMBL/GenBank/DDBJ whole genome shotgun (WGS) entry which is preliminary data.</text>
</comment>
<dbReference type="AlphaFoldDB" id="A0A9P4GMC2"/>
<dbReference type="Proteomes" id="UP000800039">
    <property type="component" value="Unassembled WGS sequence"/>
</dbReference>
<gene>
    <name evidence="1" type="ORF">K460DRAFT_363737</name>
</gene>
<evidence type="ECO:0000313" key="2">
    <source>
        <dbReference type="Proteomes" id="UP000800039"/>
    </source>
</evidence>
<keyword evidence="2" id="KW-1185">Reference proteome</keyword>
<proteinExistence type="predicted"/>